<gene>
    <name evidence="2" type="ORF">V8G54_009145</name>
</gene>
<evidence type="ECO:0000313" key="3">
    <source>
        <dbReference type="Proteomes" id="UP001374535"/>
    </source>
</evidence>
<dbReference type="Proteomes" id="UP001374535">
    <property type="component" value="Chromosome 3"/>
</dbReference>
<accession>A0AAQ3NXH1</accession>
<dbReference type="EMBL" id="CP144698">
    <property type="protein sequence ID" value="WVZ16163.1"/>
    <property type="molecule type" value="Genomic_DNA"/>
</dbReference>
<organism evidence="2 3">
    <name type="scientific">Vigna mungo</name>
    <name type="common">Black gram</name>
    <name type="synonym">Phaseolus mungo</name>
    <dbReference type="NCBI Taxonomy" id="3915"/>
    <lineage>
        <taxon>Eukaryota</taxon>
        <taxon>Viridiplantae</taxon>
        <taxon>Streptophyta</taxon>
        <taxon>Embryophyta</taxon>
        <taxon>Tracheophyta</taxon>
        <taxon>Spermatophyta</taxon>
        <taxon>Magnoliopsida</taxon>
        <taxon>eudicotyledons</taxon>
        <taxon>Gunneridae</taxon>
        <taxon>Pentapetalae</taxon>
        <taxon>rosids</taxon>
        <taxon>fabids</taxon>
        <taxon>Fabales</taxon>
        <taxon>Fabaceae</taxon>
        <taxon>Papilionoideae</taxon>
        <taxon>50 kb inversion clade</taxon>
        <taxon>NPAAA clade</taxon>
        <taxon>indigoferoid/millettioid clade</taxon>
        <taxon>Phaseoleae</taxon>
        <taxon>Vigna</taxon>
    </lineage>
</organism>
<proteinExistence type="predicted"/>
<feature type="region of interest" description="Disordered" evidence="1">
    <location>
        <begin position="205"/>
        <end position="234"/>
    </location>
</feature>
<name>A0AAQ3NXH1_VIGMU</name>
<feature type="compositionally biased region" description="Polar residues" evidence="1">
    <location>
        <begin position="218"/>
        <end position="228"/>
    </location>
</feature>
<reference evidence="2 3" key="1">
    <citation type="journal article" date="2023" name="Life. Sci Alliance">
        <title>Evolutionary insights into 3D genome organization and epigenetic landscape of Vigna mungo.</title>
        <authorList>
            <person name="Junaid A."/>
            <person name="Singh B."/>
            <person name="Bhatia S."/>
        </authorList>
    </citation>
    <scope>NUCLEOTIDE SEQUENCE [LARGE SCALE GENOMIC DNA]</scope>
    <source>
        <strain evidence="2">Urdbean</strain>
    </source>
</reference>
<sequence>MKSVQTEFAKRPVLSTDNVFVLMSMGFVHSVEVSSSGLDRIEWRYSEVIALLNSCDLQLQVLELECLLETCRPHNLDKLFFLMSKMPPLLLKFYGILYHRLFSANMMESEVVKEARLWMSLTTQQDEHNSLTARARQPVFQNTYLEGEEAAAKRKRNARAIQPKEMVQQGRSNEDGAAVTVQQGRCRKGGAAGPVQQGRCGVAVSGSVDESNRDTNLRKMNTRSTNPGRTKWQHQNHEGLAAATLVEETLGENNNDGSKDKDEVAARRRSLVKEEATNTMTNEHKQCSTVKRKKKKQAAAREEMALQRLCASLLQAIGVVSAIHKAVTQKGYRKGDM</sequence>
<protein>
    <submittedName>
        <fullName evidence="2">Uncharacterized protein</fullName>
    </submittedName>
</protein>
<dbReference type="AlphaFoldDB" id="A0AAQ3NXH1"/>
<keyword evidence="3" id="KW-1185">Reference proteome</keyword>
<evidence type="ECO:0000256" key="1">
    <source>
        <dbReference type="SAM" id="MobiDB-lite"/>
    </source>
</evidence>
<evidence type="ECO:0000313" key="2">
    <source>
        <dbReference type="EMBL" id="WVZ16163.1"/>
    </source>
</evidence>